<keyword evidence="6" id="KW-0663">Pyridoxal phosphate</keyword>
<protein>
    <recommendedName>
        <fullName evidence="8">Aspartate aminotransferase, mitochondrial</fullName>
        <ecNumber evidence="3">2.6.1.1</ecNumber>
    </recommendedName>
    <alternativeName>
        <fullName evidence="10">Fatty acid-binding protein</fullName>
    </alternativeName>
    <alternativeName>
        <fullName evidence="15">Glutamate oxaloacetate transaminase 2</fullName>
    </alternativeName>
    <alternativeName>
        <fullName evidence="9">Kynurenine aminotransferase 4</fullName>
    </alternativeName>
    <alternativeName>
        <fullName evidence="14">Kynurenine aminotransferase IV</fullName>
    </alternativeName>
    <alternativeName>
        <fullName evidence="13">Kynurenine--oxoglutarate transaminase 4</fullName>
    </alternativeName>
    <alternativeName>
        <fullName evidence="11">Kynurenine--oxoglutarate transaminase IV</fullName>
    </alternativeName>
    <alternativeName>
        <fullName evidence="12">Plasma membrane-associated fatty acid-binding protein</fullName>
    </alternativeName>
</protein>
<dbReference type="GO" id="GO:0006533">
    <property type="term" value="P:L-aspartate catabolic process"/>
    <property type="evidence" value="ECO:0007669"/>
    <property type="project" value="TreeGrafter"/>
</dbReference>
<keyword evidence="5 17" id="KW-0808">Transferase</keyword>
<evidence type="ECO:0000259" key="16">
    <source>
        <dbReference type="Pfam" id="PF00155"/>
    </source>
</evidence>
<evidence type="ECO:0000256" key="8">
    <source>
        <dbReference type="ARBA" id="ARBA00040891"/>
    </source>
</evidence>
<dbReference type="InterPro" id="IPR015421">
    <property type="entry name" value="PyrdxlP-dep_Trfase_major"/>
</dbReference>
<dbReference type="Pfam" id="PF00155">
    <property type="entry name" value="Aminotran_1_2"/>
    <property type="match status" value="1"/>
</dbReference>
<dbReference type="Gene3D" id="3.40.640.10">
    <property type="entry name" value="Type I PLP-dependent aspartate aminotransferase-like (Major domain)"/>
    <property type="match status" value="1"/>
</dbReference>
<evidence type="ECO:0000256" key="13">
    <source>
        <dbReference type="ARBA" id="ARBA00042867"/>
    </source>
</evidence>
<sequence length="163" mass="17779">MLAHSCRAIATMTPRRAALTLQAHGGHFKNATAKCPPRLCPPPHGSGPSPWQWKEIASMVKENNPFAFFDMAYQGFASGDGNKDARAVPRFIQQGINVCLCQSYAKNMRLYGECVGAFTVVCKSADEAKKVESQLKLLIRPMCSNPPVNQARIASTVQNSPDL</sequence>
<dbReference type="GO" id="GO:0030170">
    <property type="term" value="F:pyridoxal phosphate binding"/>
    <property type="evidence" value="ECO:0007669"/>
    <property type="project" value="InterPro"/>
</dbReference>
<dbReference type="InterPro" id="IPR004839">
    <property type="entry name" value="Aminotransferase_I/II_large"/>
</dbReference>
<evidence type="ECO:0000256" key="12">
    <source>
        <dbReference type="ARBA" id="ARBA00041887"/>
    </source>
</evidence>
<dbReference type="PANTHER" id="PTHR11879:SF22">
    <property type="entry name" value="ASPARTATE AMINOTRANSFERASE, MITOCHONDRIAL"/>
    <property type="match status" value="1"/>
</dbReference>
<comment type="cofactor">
    <cofactor evidence="1">
        <name>pyridoxal 5'-phosphate</name>
        <dbReference type="ChEBI" id="CHEBI:597326"/>
    </cofactor>
</comment>
<comment type="function">
    <text evidence="7">Catalyzes the irreversible transamination of the L-tryptophan metabolite L-kynurenine to form kynurenic acid (KA). As a member of the malate-aspartate shuttle, it has a key role in the intracellular NAD(H) redox balance. Is important for metabolite exchange between mitochondria and cytosol, and for amino acid metabolism. Facilitates cellular uptake of long-chain free fatty acids.</text>
</comment>
<evidence type="ECO:0000256" key="14">
    <source>
        <dbReference type="ARBA" id="ARBA00042891"/>
    </source>
</evidence>
<evidence type="ECO:0000256" key="5">
    <source>
        <dbReference type="ARBA" id="ARBA00022679"/>
    </source>
</evidence>
<dbReference type="AlphaFoldDB" id="L5LI93"/>
<dbReference type="GO" id="GO:0005739">
    <property type="term" value="C:mitochondrion"/>
    <property type="evidence" value="ECO:0007669"/>
    <property type="project" value="TreeGrafter"/>
</dbReference>
<evidence type="ECO:0000256" key="10">
    <source>
        <dbReference type="ARBA" id="ARBA00041432"/>
    </source>
</evidence>
<dbReference type="SUPFAM" id="SSF53383">
    <property type="entry name" value="PLP-dependent transferases"/>
    <property type="match status" value="1"/>
</dbReference>
<dbReference type="EC" id="2.6.1.1" evidence="3"/>
<organism evidence="17 18">
    <name type="scientific">Myotis davidii</name>
    <name type="common">David's myotis</name>
    <dbReference type="NCBI Taxonomy" id="225400"/>
    <lineage>
        <taxon>Eukaryota</taxon>
        <taxon>Metazoa</taxon>
        <taxon>Chordata</taxon>
        <taxon>Craniata</taxon>
        <taxon>Vertebrata</taxon>
        <taxon>Euteleostomi</taxon>
        <taxon>Mammalia</taxon>
        <taxon>Eutheria</taxon>
        <taxon>Laurasiatheria</taxon>
        <taxon>Chiroptera</taxon>
        <taxon>Yangochiroptera</taxon>
        <taxon>Vespertilionidae</taxon>
        <taxon>Myotis</taxon>
    </lineage>
</organism>
<evidence type="ECO:0000256" key="7">
    <source>
        <dbReference type="ARBA" id="ARBA00037556"/>
    </source>
</evidence>
<evidence type="ECO:0000256" key="11">
    <source>
        <dbReference type="ARBA" id="ARBA00041746"/>
    </source>
</evidence>
<proteinExistence type="predicted"/>
<evidence type="ECO:0000256" key="15">
    <source>
        <dbReference type="ARBA" id="ARBA00043057"/>
    </source>
</evidence>
<dbReference type="EMBL" id="KB111317">
    <property type="protein sequence ID" value="ELK26019.1"/>
    <property type="molecule type" value="Genomic_DNA"/>
</dbReference>
<gene>
    <name evidence="17" type="ORF">MDA_GLEAN10004295</name>
</gene>
<dbReference type="PANTHER" id="PTHR11879">
    <property type="entry name" value="ASPARTATE AMINOTRANSFERASE"/>
    <property type="match status" value="1"/>
</dbReference>
<name>L5LI93_MYODS</name>
<evidence type="ECO:0000256" key="1">
    <source>
        <dbReference type="ARBA" id="ARBA00001933"/>
    </source>
</evidence>
<evidence type="ECO:0000256" key="4">
    <source>
        <dbReference type="ARBA" id="ARBA00022576"/>
    </source>
</evidence>
<reference evidence="18" key="1">
    <citation type="journal article" date="2013" name="Science">
        <title>Comparative analysis of bat genomes provides insight into the evolution of flight and immunity.</title>
        <authorList>
            <person name="Zhang G."/>
            <person name="Cowled C."/>
            <person name="Shi Z."/>
            <person name="Huang Z."/>
            <person name="Bishop-Lilly K.A."/>
            <person name="Fang X."/>
            <person name="Wynne J.W."/>
            <person name="Xiong Z."/>
            <person name="Baker M.L."/>
            <person name="Zhao W."/>
            <person name="Tachedjian M."/>
            <person name="Zhu Y."/>
            <person name="Zhou P."/>
            <person name="Jiang X."/>
            <person name="Ng J."/>
            <person name="Yang L."/>
            <person name="Wu L."/>
            <person name="Xiao J."/>
            <person name="Feng Y."/>
            <person name="Chen Y."/>
            <person name="Sun X."/>
            <person name="Zhang Y."/>
            <person name="Marsh G.A."/>
            <person name="Crameri G."/>
            <person name="Broder C.C."/>
            <person name="Frey K.G."/>
            <person name="Wang L.F."/>
            <person name="Wang J."/>
        </authorList>
    </citation>
    <scope>NUCLEOTIDE SEQUENCE [LARGE SCALE GENOMIC DNA]</scope>
</reference>
<evidence type="ECO:0000256" key="6">
    <source>
        <dbReference type="ARBA" id="ARBA00022898"/>
    </source>
</evidence>
<dbReference type="InterPro" id="IPR000796">
    <property type="entry name" value="Asp_trans"/>
</dbReference>
<accession>L5LI93</accession>
<evidence type="ECO:0000256" key="2">
    <source>
        <dbReference type="ARBA" id="ARBA00011738"/>
    </source>
</evidence>
<evidence type="ECO:0000256" key="3">
    <source>
        <dbReference type="ARBA" id="ARBA00012753"/>
    </source>
</evidence>
<evidence type="ECO:0000313" key="18">
    <source>
        <dbReference type="Proteomes" id="UP000010556"/>
    </source>
</evidence>
<comment type="subunit">
    <text evidence="2">Homodimer.</text>
</comment>
<evidence type="ECO:0000313" key="17">
    <source>
        <dbReference type="EMBL" id="ELK26019.1"/>
    </source>
</evidence>
<evidence type="ECO:0000256" key="9">
    <source>
        <dbReference type="ARBA" id="ARBA00041257"/>
    </source>
</evidence>
<keyword evidence="4 17" id="KW-0032">Aminotransferase</keyword>
<dbReference type="InterPro" id="IPR015424">
    <property type="entry name" value="PyrdxlP-dep_Trfase"/>
</dbReference>
<dbReference type="Proteomes" id="UP000010556">
    <property type="component" value="Unassembled WGS sequence"/>
</dbReference>
<feature type="domain" description="Aminotransferase class I/classII large" evidence="16">
    <location>
        <begin position="43"/>
        <end position="156"/>
    </location>
</feature>
<dbReference type="GO" id="GO:0004069">
    <property type="term" value="F:L-aspartate:2-oxoglutarate aminotransferase activity"/>
    <property type="evidence" value="ECO:0007669"/>
    <property type="project" value="UniProtKB-EC"/>
</dbReference>
<keyword evidence="18" id="KW-1185">Reference proteome</keyword>